<evidence type="ECO:0000313" key="2">
    <source>
        <dbReference type="Proteomes" id="UP000000845"/>
    </source>
</evidence>
<reference evidence="2" key="1">
    <citation type="submission" date="2009-09" db="EMBL/GenBank/DDBJ databases">
        <title>The complete chromosome of Sebaldella termitidis ATCC 33386.</title>
        <authorList>
            <consortium name="US DOE Joint Genome Institute (JGI-PGF)"/>
            <person name="Lucas S."/>
            <person name="Copeland A."/>
            <person name="Lapidus A."/>
            <person name="Glavina del Rio T."/>
            <person name="Dalin E."/>
            <person name="Tice H."/>
            <person name="Bruce D."/>
            <person name="Goodwin L."/>
            <person name="Pitluck S."/>
            <person name="Kyrpides N."/>
            <person name="Mavromatis K."/>
            <person name="Ivanova N."/>
            <person name="Mikhailova N."/>
            <person name="Sims D."/>
            <person name="Meincke L."/>
            <person name="Brettin T."/>
            <person name="Detter J.C."/>
            <person name="Han C."/>
            <person name="Larimer F."/>
            <person name="Land M."/>
            <person name="Hauser L."/>
            <person name="Markowitz V."/>
            <person name="Cheng J.F."/>
            <person name="Hugenholtz P."/>
            <person name="Woyke T."/>
            <person name="Wu D."/>
            <person name="Eisen J.A."/>
        </authorList>
    </citation>
    <scope>NUCLEOTIDE SEQUENCE [LARGE SCALE GENOMIC DNA]</scope>
    <source>
        <strain evidence="2">ATCC 33386 / NCTC 11300</strain>
    </source>
</reference>
<gene>
    <name evidence="1" type="ordered locus">Sterm_2570</name>
</gene>
<name>D1AM46_SEBTE</name>
<dbReference type="HOGENOM" id="CLU_1446706_0_0_0"/>
<protein>
    <submittedName>
        <fullName evidence="1">Uncharacterized protein</fullName>
    </submittedName>
</protein>
<dbReference type="EMBL" id="CP001739">
    <property type="protein sequence ID" value="ACZ09420.1"/>
    <property type="molecule type" value="Genomic_DNA"/>
</dbReference>
<organism evidence="1 2">
    <name type="scientific">Sebaldella termitidis (strain ATCC 33386 / NCTC 11300)</name>
    <dbReference type="NCBI Taxonomy" id="526218"/>
    <lineage>
        <taxon>Bacteria</taxon>
        <taxon>Fusobacteriati</taxon>
        <taxon>Fusobacteriota</taxon>
        <taxon>Fusobacteriia</taxon>
        <taxon>Fusobacteriales</taxon>
        <taxon>Leptotrichiaceae</taxon>
        <taxon>Sebaldella</taxon>
    </lineage>
</organism>
<reference evidence="1 2" key="2">
    <citation type="journal article" date="2010" name="Stand. Genomic Sci.">
        <title>Complete genome sequence of Sebaldella termitidis type strain (NCTC 11300).</title>
        <authorList>
            <person name="Harmon-Smith M."/>
            <person name="Celia L."/>
            <person name="Chertkov O."/>
            <person name="Lapidus A."/>
            <person name="Copeland A."/>
            <person name="Glavina Del Rio T."/>
            <person name="Nolan M."/>
            <person name="Lucas S."/>
            <person name="Tice H."/>
            <person name="Cheng J.F."/>
            <person name="Han C."/>
            <person name="Detter J.C."/>
            <person name="Bruce D."/>
            <person name="Goodwin L."/>
            <person name="Pitluck S."/>
            <person name="Pati A."/>
            <person name="Liolios K."/>
            <person name="Ivanova N."/>
            <person name="Mavromatis K."/>
            <person name="Mikhailova N."/>
            <person name="Chen A."/>
            <person name="Palaniappan K."/>
            <person name="Land M."/>
            <person name="Hauser L."/>
            <person name="Chang Y.J."/>
            <person name="Jeffries C.D."/>
            <person name="Brettin T."/>
            <person name="Goker M."/>
            <person name="Beck B."/>
            <person name="Bristow J."/>
            <person name="Eisen J.A."/>
            <person name="Markowitz V."/>
            <person name="Hugenholtz P."/>
            <person name="Kyrpides N.C."/>
            <person name="Klenk H.P."/>
            <person name="Chen F."/>
        </authorList>
    </citation>
    <scope>NUCLEOTIDE SEQUENCE [LARGE SCALE GENOMIC DNA]</scope>
    <source>
        <strain evidence="2">ATCC 33386 / NCTC 11300</strain>
    </source>
</reference>
<sequence length="182" mass="20164">MKKNIVTLLLFLGTIIFSTPYYPNGIPSIGPLKGGVTFWGEDGQGNYIDGVSYGAAYEIKVPGYESLVLDINVSKYSNGNLKDSQSFDITLKKEIKDFTGNIKMIIKNKNGKEIIKEYKGYFPNPSYKVRYGFDSPLDFDGADDNAAVTLELVLNNGKNIIIKLDKSVAKDLIFIAKQFPGK</sequence>
<dbReference type="KEGG" id="str:Sterm_2570"/>
<accession>D1AM46</accession>
<dbReference type="Proteomes" id="UP000000845">
    <property type="component" value="Chromosome"/>
</dbReference>
<proteinExistence type="predicted"/>
<dbReference type="RefSeq" id="WP_012862014.1">
    <property type="nucleotide sequence ID" value="NC_013517.1"/>
</dbReference>
<dbReference type="AlphaFoldDB" id="D1AM46"/>
<keyword evidence="2" id="KW-1185">Reference proteome</keyword>
<evidence type="ECO:0000313" key="1">
    <source>
        <dbReference type="EMBL" id="ACZ09420.1"/>
    </source>
</evidence>